<dbReference type="InterPro" id="IPR001279">
    <property type="entry name" value="Metallo-B-lactamas"/>
</dbReference>
<dbReference type="Gene3D" id="3.60.15.10">
    <property type="entry name" value="Ribonuclease Z/Hydroxyacylglutathione hydrolase-like"/>
    <property type="match status" value="1"/>
</dbReference>
<dbReference type="PANTHER" id="PTHR43546">
    <property type="entry name" value="UPF0173 METAL-DEPENDENT HYDROLASE MJ1163-RELATED"/>
    <property type="match status" value="1"/>
</dbReference>
<accession>A0A7J5A764</accession>
<proteinExistence type="predicted"/>
<dbReference type="EMBL" id="WAAU01000035">
    <property type="protein sequence ID" value="KAB1153402.1"/>
    <property type="molecule type" value="Genomic_DNA"/>
</dbReference>
<reference evidence="3 4" key="1">
    <citation type="submission" date="2019-09" db="EMBL/GenBank/DDBJ databases">
        <authorList>
            <person name="Cao W.R."/>
        </authorList>
    </citation>
    <scope>NUCLEOTIDE SEQUENCE [LARGE SCALE GENOMIC DNA]</scope>
    <source>
        <strain evidence="4">a4</strain>
    </source>
</reference>
<keyword evidence="4" id="KW-1185">Reference proteome</keyword>
<keyword evidence="1 3" id="KW-0378">Hydrolase</keyword>
<evidence type="ECO:0000313" key="3">
    <source>
        <dbReference type="EMBL" id="KAB1153402.1"/>
    </source>
</evidence>
<dbReference type="GO" id="GO:0016787">
    <property type="term" value="F:hydrolase activity"/>
    <property type="evidence" value="ECO:0007669"/>
    <property type="project" value="UniProtKB-KW"/>
</dbReference>
<dbReference type="InterPro" id="IPR050114">
    <property type="entry name" value="UPF0173_UPF0282_UlaG_hydrolase"/>
</dbReference>
<dbReference type="OrthoDB" id="9805728at2"/>
<comment type="caution">
    <text evidence="3">The sequence shown here is derived from an EMBL/GenBank/DDBJ whole genome shotgun (WGS) entry which is preliminary data.</text>
</comment>
<evidence type="ECO:0000313" key="4">
    <source>
        <dbReference type="Proteomes" id="UP000467305"/>
    </source>
</evidence>
<dbReference type="Pfam" id="PF12706">
    <property type="entry name" value="Lactamase_B_2"/>
    <property type="match status" value="1"/>
</dbReference>
<sequence length="250" mass="27398">MEPVSIQLIRNATLKLNYNGKTFLVDPSLSPKHSFMSFVVPNKNLNPTVDLPLPVSDITKGLDAVLVTHTHLDHFDEGAKKALDKSLPLFGQPFDKKVLEESPFSNVQLVEEKVAFEGTTIIRTKGKHGPDQLLKALGEVSGFVLQANGYPTVYIVGDCLLDEEIKSTIQKYNPAIIVVNSGGAEYGGAQILMDEKRAVEVAKLAPKAKVIAVHMESLDHCKTTRDMVRQEAQKEKVSILVPNDGETIVL</sequence>
<dbReference type="AlphaFoldDB" id="A0A7J5A764"/>
<protein>
    <submittedName>
        <fullName evidence="3">MBL fold metallo-hydrolase</fullName>
    </submittedName>
</protein>
<dbReference type="SUPFAM" id="SSF56281">
    <property type="entry name" value="Metallo-hydrolase/oxidoreductase"/>
    <property type="match status" value="1"/>
</dbReference>
<evidence type="ECO:0000256" key="1">
    <source>
        <dbReference type="ARBA" id="ARBA00022801"/>
    </source>
</evidence>
<dbReference type="PANTHER" id="PTHR43546:SF9">
    <property type="entry name" value="L-ASCORBATE-6-PHOSPHATE LACTONASE ULAG-RELATED"/>
    <property type="match status" value="1"/>
</dbReference>
<dbReference type="Proteomes" id="UP000467305">
    <property type="component" value="Unassembled WGS sequence"/>
</dbReference>
<organism evidence="3 4">
    <name type="scientific">Tenacibaculum aiptasiae</name>
    <dbReference type="NCBI Taxonomy" id="426481"/>
    <lineage>
        <taxon>Bacteria</taxon>
        <taxon>Pseudomonadati</taxon>
        <taxon>Bacteroidota</taxon>
        <taxon>Flavobacteriia</taxon>
        <taxon>Flavobacteriales</taxon>
        <taxon>Flavobacteriaceae</taxon>
        <taxon>Tenacibaculum</taxon>
    </lineage>
</organism>
<evidence type="ECO:0000259" key="2">
    <source>
        <dbReference type="Pfam" id="PF12706"/>
    </source>
</evidence>
<dbReference type="InterPro" id="IPR036866">
    <property type="entry name" value="RibonucZ/Hydroxyglut_hydro"/>
</dbReference>
<name>A0A7J5A764_9FLAO</name>
<gene>
    <name evidence="3" type="ORF">F7018_17075</name>
</gene>
<feature type="domain" description="Metallo-beta-lactamase" evidence="2">
    <location>
        <begin position="22"/>
        <end position="215"/>
    </location>
</feature>